<dbReference type="KEGG" id="xca:xcc-b100_1573"/>
<name>B0RR38_XANCB</name>
<dbReference type="SUPFAM" id="SSF101898">
    <property type="entry name" value="NHL repeat"/>
    <property type="match status" value="1"/>
</dbReference>
<sequence length="345" mass="36700">MTAQPPARQVPAQQASTLRKVLRMHPKTLLAIILAAGAFLTACNQDADVATGHAERVHPQPGPMQAASTRFTFPPTAMVGDIHLTELSGLAWDADEELLYAVSDTGYVFHFRLTLDGDAIADIQPIRAAPLADPHLAGGTPEAFNAEGLTLVNATNGIPGDTELIASLEGTLPKIVRFSPDGTVLGNLPVPPPADDLNNYRKKGRGLESLAIHPAHGLITAPESPLLQQPQDQHALYAIGGHWSFVRQAPDSRLKGMDVLPDGSLLVLERSRQGAKDALSASVRRVDLSNCTRDQQCASQTIIVLPVGPDNIEGMTLLDARHVLLASDNGGLVTHGTTFVLLTRP</sequence>
<dbReference type="EMBL" id="AM920689">
    <property type="protein sequence ID" value="CAP50923.1"/>
    <property type="molecule type" value="Genomic_DNA"/>
</dbReference>
<gene>
    <name evidence="2" type="ORF">XCCB100_1573</name>
</gene>
<evidence type="ECO:0000313" key="2">
    <source>
        <dbReference type="EMBL" id="CAP50923.1"/>
    </source>
</evidence>
<dbReference type="AlphaFoldDB" id="B0RR38"/>
<evidence type="ECO:0000313" key="3">
    <source>
        <dbReference type="Proteomes" id="UP000001188"/>
    </source>
</evidence>
<proteinExistence type="predicted"/>
<reference evidence="2 3" key="1">
    <citation type="journal article" date="2008" name="J. Biotechnol.">
        <title>The genome of Xanthomonas campestris pv. campestris B100 and its use for the reconstruction of metabolic pathways involved in xanthan biosynthesis.</title>
        <authorList>
            <person name="Vorholter F.J."/>
            <person name="Schneiker S."/>
            <person name="Goesmann A."/>
            <person name="Krause L."/>
            <person name="Bekel T."/>
            <person name="Kaiser O."/>
            <person name="Linke B."/>
            <person name="Patschkowski T."/>
            <person name="Ruckert C."/>
            <person name="Schmid J."/>
            <person name="Sidhu V.K."/>
            <person name="Sieber V."/>
            <person name="Tauch A."/>
            <person name="Watt S.A."/>
            <person name="Weisshaar B."/>
            <person name="Becker A."/>
            <person name="Niehaus K."/>
            <person name="Puhler A."/>
        </authorList>
    </citation>
    <scope>NUCLEOTIDE SEQUENCE [LARGE SCALE GENOMIC DNA]</scope>
    <source>
        <strain evidence="2 3">B100</strain>
    </source>
</reference>
<feature type="domain" description="Phytase-like" evidence="1">
    <location>
        <begin position="84"/>
        <end position="329"/>
    </location>
</feature>
<evidence type="ECO:0000259" key="1">
    <source>
        <dbReference type="Pfam" id="PF13449"/>
    </source>
</evidence>
<protein>
    <submittedName>
        <fullName evidence="2">Exported protein</fullName>
    </submittedName>
</protein>
<dbReference type="Proteomes" id="UP000001188">
    <property type="component" value="Chromosome"/>
</dbReference>
<organism evidence="2 3">
    <name type="scientific">Xanthomonas campestris pv. campestris (strain B100)</name>
    <dbReference type="NCBI Taxonomy" id="509169"/>
    <lineage>
        <taxon>Bacteria</taxon>
        <taxon>Pseudomonadati</taxon>
        <taxon>Pseudomonadota</taxon>
        <taxon>Gammaproteobacteria</taxon>
        <taxon>Lysobacterales</taxon>
        <taxon>Lysobacteraceae</taxon>
        <taxon>Xanthomonas</taxon>
    </lineage>
</organism>
<dbReference type="HOGENOM" id="CLU_069146_0_0_6"/>
<accession>B0RR38</accession>
<dbReference type="Pfam" id="PF13449">
    <property type="entry name" value="Phytase-like"/>
    <property type="match status" value="1"/>
</dbReference>
<dbReference type="InterPro" id="IPR027372">
    <property type="entry name" value="Phytase-like_dom"/>
</dbReference>